<sequence>MGLDGVELIIDIEEYFGISIQDGEAEQVRTVGDLVTLIQRRIDAAHATACPTLSSFLLVRTCVRQIVSNDRLRVRTDSRVVDVLTAPERVRLWRRLADLHGIRLPALRRSTVVQQLLWGGGATLFLLALVLAGWIDLALLPLTITVAVLLVFAAHLSTLALRRHPPEALDTFGELASHISGMTVASKQLHLQTFDSILNEVRPIIVQNLGVEENEVVAEASFVNDLGMS</sequence>
<dbReference type="Proteomes" id="UP001155241">
    <property type="component" value="Unassembled WGS sequence"/>
</dbReference>
<evidence type="ECO:0000313" key="3">
    <source>
        <dbReference type="EMBL" id="MCO6044627.1"/>
    </source>
</evidence>
<keyword evidence="1" id="KW-0472">Membrane</keyword>
<gene>
    <name evidence="3" type="ORF">NG895_11980</name>
</gene>
<reference evidence="3" key="1">
    <citation type="submission" date="2022-06" db="EMBL/GenBank/DDBJ databases">
        <title>Aeoliella straminimaris, a novel planctomycete from sediments.</title>
        <authorList>
            <person name="Vitorino I.R."/>
            <person name="Lage O.M."/>
        </authorList>
    </citation>
    <scope>NUCLEOTIDE SEQUENCE</scope>
    <source>
        <strain evidence="3">ICT_H6.2</strain>
    </source>
</reference>
<dbReference type="EMBL" id="JAMXLR010000036">
    <property type="protein sequence ID" value="MCO6044627.1"/>
    <property type="molecule type" value="Genomic_DNA"/>
</dbReference>
<dbReference type="PROSITE" id="PS50075">
    <property type="entry name" value="CARRIER"/>
    <property type="match status" value="1"/>
</dbReference>
<accession>A0A9X2F926</accession>
<dbReference type="Gene3D" id="1.10.1200.10">
    <property type="entry name" value="ACP-like"/>
    <property type="match status" value="1"/>
</dbReference>
<dbReference type="InterPro" id="IPR009081">
    <property type="entry name" value="PP-bd_ACP"/>
</dbReference>
<dbReference type="SUPFAM" id="SSF47336">
    <property type="entry name" value="ACP-like"/>
    <property type="match status" value="1"/>
</dbReference>
<feature type="transmembrane region" description="Helical" evidence="1">
    <location>
        <begin position="116"/>
        <end position="135"/>
    </location>
</feature>
<protein>
    <submittedName>
        <fullName evidence="3">Acyl carrier protein</fullName>
    </submittedName>
</protein>
<organism evidence="3 4">
    <name type="scientific">Aeoliella straminimaris</name>
    <dbReference type="NCBI Taxonomy" id="2954799"/>
    <lineage>
        <taxon>Bacteria</taxon>
        <taxon>Pseudomonadati</taxon>
        <taxon>Planctomycetota</taxon>
        <taxon>Planctomycetia</taxon>
        <taxon>Pirellulales</taxon>
        <taxon>Lacipirellulaceae</taxon>
        <taxon>Aeoliella</taxon>
    </lineage>
</organism>
<dbReference type="RefSeq" id="WP_252852737.1">
    <property type="nucleotide sequence ID" value="NZ_JAMXLR010000036.1"/>
</dbReference>
<evidence type="ECO:0000259" key="2">
    <source>
        <dbReference type="PROSITE" id="PS50075"/>
    </source>
</evidence>
<name>A0A9X2F926_9BACT</name>
<evidence type="ECO:0000256" key="1">
    <source>
        <dbReference type="SAM" id="Phobius"/>
    </source>
</evidence>
<dbReference type="InterPro" id="IPR036736">
    <property type="entry name" value="ACP-like_sf"/>
</dbReference>
<comment type="caution">
    <text evidence="3">The sequence shown here is derived from an EMBL/GenBank/DDBJ whole genome shotgun (WGS) entry which is preliminary data.</text>
</comment>
<keyword evidence="1" id="KW-1133">Transmembrane helix</keyword>
<dbReference type="AlphaFoldDB" id="A0A9X2F926"/>
<proteinExistence type="predicted"/>
<evidence type="ECO:0000313" key="4">
    <source>
        <dbReference type="Proteomes" id="UP001155241"/>
    </source>
</evidence>
<keyword evidence="1" id="KW-0812">Transmembrane</keyword>
<feature type="domain" description="Carrier" evidence="2">
    <location>
        <begin position="1"/>
        <end position="42"/>
    </location>
</feature>
<feature type="transmembrane region" description="Helical" evidence="1">
    <location>
        <begin position="141"/>
        <end position="161"/>
    </location>
</feature>
<keyword evidence="4" id="KW-1185">Reference proteome</keyword>